<dbReference type="PRINTS" id="PR00111">
    <property type="entry name" value="ABHYDROLASE"/>
</dbReference>
<evidence type="ECO:0000259" key="2">
    <source>
        <dbReference type="Pfam" id="PF00561"/>
    </source>
</evidence>
<dbReference type="VEuPathDB" id="FungiDB:SCHCODRAFT_02622432"/>
<dbReference type="InterPro" id="IPR029058">
    <property type="entry name" value="AB_hydrolase_fold"/>
</dbReference>
<dbReference type="Pfam" id="PF00561">
    <property type="entry name" value="Abhydrolase_1"/>
    <property type="match status" value="1"/>
</dbReference>
<dbReference type="AlphaFoldDB" id="D8PQL8"/>
<dbReference type="InterPro" id="IPR000073">
    <property type="entry name" value="AB_hydrolase_1"/>
</dbReference>
<dbReference type="EMBL" id="GL377302">
    <property type="protein sequence ID" value="EFJ01722.1"/>
    <property type="molecule type" value="Genomic_DNA"/>
</dbReference>
<feature type="non-terminal residue" evidence="3">
    <location>
        <position position="361"/>
    </location>
</feature>
<dbReference type="PANTHER" id="PTHR43433">
    <property type="entry name" value="HYDROLASE, ALPHA/BETA FOLD FAMILY PROTEIN"/>
    <property type="match status" value="1"/>
</dbReference>
<feature type="signal peptide" evidence="1">
    <location>
        <begin position="1"/>
        <end position="17"/>
    </location>
</feature>
<dbReference type="Gene3D" id="3.40.50.1820">
    <property type="entry name" value="alpha/beta hydrolase"/>
    <property type="match status" value="1"/>
</dbReference>
<dbReference type="HOGENOM" id="CLU_767593_0_0_1"/>
<dbReference type="InterPro" id="IPR050471">
    <property type="entry name" value="AB_hydrolase"/>
</dbReference>
<dbReference type="OMA" id="YEYFDIQ"/>
<evidence type="ECO:0000313" key="3">
    <source>
        <dbReference type="EMBL" id="EFJ01722.1"/>
    </source>
</evidence>
<dbReference type="Proteomes" id="UP000007431">
    <property type="component" value="Unassembled WGS sequence"/>
</dbReference>
<feature type="chain" id="PRO_5003120179" description="AB hydrolase-1 domain-containing protein" evidence="1">
    <location>
        <begin position="18"/>
        <end position="361"/>
    </location>
</feature>
<reference evidence="3 4" key="1">
    <citation type="journal article" date="2010" name="Nat. Biotechnol.">
        <title>Genome sequence of the model mushroom Schizophyllum commune.</title>
        <authorList>
            <person name="Ohm R.A."/>
            <person name="de Jong J.F."/>
            <person name="Lugones L.G."/>
            <person name="Aerts A."/>
            <person name="Kothe E."/>
            <person name="Stajich J.E."/>
            <person name="de Vries R.P."/>
            <person name="Record E."/>
            <person name="Levasseur A."/>
            <person name="Baker S.E."/>
            <person name="Bartholomew K.A."/>
            <person name="Coutinho P.M."/>
            <person name="Erdmann S."/>
            <person name="Fowler T.J."/>
            <person name="Gathman A.C."/>
            <person name="Lombard V."/>
            <person name="Henrissat B."/>
            <person name="Knabe N."/>
            <person name="Kuees U."/>
            <person name="Lilly W.W."/>
            <person name="Lindquist E."/>
            <person name="Lucas S."/>
            <person name="Magnuson J.K."/>
            <person name="Piumi F."/>
            <person name="Raudaskoski M."/>
            <person name="Salamov A."/>
            <person name="Schmutz J."/>
            <person name="Schwarze F.W.M.R."/>
            <person name="vanKuyk P.A."/>
            <person name="Horton J.S."/>
            <person name="Grigoriev I.V."/>
            <person name="Woesten H.A.B."/>
        </authorList>
    </citation>
    <scope>NUCLEOTIDE SEQUENCE [LARGE SCALE GENOMIC DNA]</scope>
    <source>
        <strain evidence="4">H4-8 / FGSC 9210</strain>
    </source>
</reference>
<gene>
    <name evidence="3" type="ORF">SCHCODRAFT_102738</name>
</gene>
<keyword evidence="4" id="KW-1185">Reference proteome</keyword>
<feature type="domain" description="AB hydrolase-1" evidence="2">
    <location>
        <begin position="108"/>
        <end position="312"/>
    </location>
</feature>
<dbReference type="InParanoid" id="D8PQL8"/>
<sequence>MHLVIVVVSSLVLPALAQTYSACGNYYIAQVCGSTLPKQCVCTYSEKTDQLTTCLHANCADLTAFSQAQDAYKAYCRTLDSRAWLERDNERLGATGEQPGKITTSATTVLVYDHRGIGESSFANPAGDKVTIELMGRDLLELLAFLRWTRLAICGFSMGGTVVQQLLLLPYHSSAPAVLPFQITHVVLAATMASTVISKGAQVLLQQRRARTEAEMLEGARRVVEVSFDSRWAKDSVNAEKVEVCAKQFAKPRSKKAIDAQAKATMNINFGNLHSRLPHDIQFLVIHGTLDSIVPYSCSEEIIEKIPWARRVQTGRDPGEIEHLEFGHQWYGYFDVERWRQVFDVFLRSPEGQVKGRFAKL</sequence>
<evidence type="ECO:0000256" key="1">
    <source>
        <dbReference type="SAM" id="SignalP"/>
    </source>
</evidence>
<dbReference type="PANTHER" id="PTHR43433:SF5">
    <property type="entry name" value="AB HYDROLASE-1 DOMAIN-CONTAINING PROTEIN"/>
    <property type="match status" value="1"/>
</dbReference>
<evidence type="ECO:0000313" key="4">
    <source>
        <dbReference type="Proteomes" id="UP000007431"/>
    </source>
</evidence>
<dbReference type="SUPFAM" id="SSF53474">
    <property type="entry name" value="alpha/beta-Hydrolases"/>
    <property type="match status" value="1"/>
</dbReference>
<dbReference type="eggNOG" id="ENOG502S36V">
    <property type="taxonomic scope" value="Eukaryota"/>
</dbReference>
<accession>D8PQL8</accession>
<keyword evidence="1" id="KW-0732">Signal</keyword>
<proteinExistence type="predicted"/>
<name>D8PQL8_SCHCM</name>
<organism evidence="4">
    <name type="scientific">Schizophyllum commune (strain H4-8 / FGSC 9210)</name>
    <name type="common">Split gill fungus</name>
    <dbReference type="NCBI Taxonomy" id="578458"/>
    <lineage>
        <taxon>Eukaryota</taxon>
        <taxon>Fungi</taxon>
        <taxon>Dikarya</taxon>
        <taxon>Basidiomycota</taxon>
        <taxon>Agaricomycotina</taxon>
        <taxon>Agaricomycetes</taxon>
        <taxon>Agaricomycetidae</taxon>
        <taxon>Agaricales</taxon>
        <taxon>Schizophyllaceae</taxon>
        <taxon>Schizophyllum</taxon>
    </lineage>
</organism>
<protein>
    <recommendedName>
        <fullName evidence="2">AB hydrolase-1 domain-containing protein</fullName>
    </recommendedName>
</protein>